<feature type="transmembrane region" description="Helical" evidence="8">
    <location>
        <begin position="273"/>
        <end position="299"/>
    </location>
</feature>
<name>A0AAX7TFZ0_ASTCA</name>
<evidence type="ECO:0000313" key="10">
    <source>
        <dbReference type="Ensembl" id="ENSACLP00000055839.1"/>
    </source>
</evidence>
<dbReference type="InterPro" id="IPR050835">
    <property type="entry name" value="ABC_transporter_sub-D"/>
</dbReference>
<dbReference type="PANTHER" id="PTHR11384:SF59">
    <property type="entry name" value="LYSOSOMAL COBALAMIN TRANSPORTER ABCD4"/>
    <property type="match status" value="1"/>
</dbReference>
<reference evidence="10" key="4">
    <citation type="submission" date="2025-09" db="UniProtKB">
        <authorList>
            <consortium name="Ensembl"/>
        </authorList>
    </citation>
    <scope>IDENTIFICATION</scope>
</reference>
<evidence type="ECO:0000256" key="6">
    <source>
        <dbReference type="ARBA" id="ARBA00022989"/>
    </source>
</evidence>
<evidence type="ECO:0000259" key="9">
    <source>
        <dbReference type="PROSITE" id="PS50893"/>
    </source>
</evidence>
<dbReference type="GO" id="GO:0005524">
    <property type="term" value="F:ATP binding"/>
    <property type="evidence" value="ECO:0007669"/>
    <property type="project" value="UniProtKB-KW"/>
</dbReference>
<dbReference type="PROSITE" id="PS00211">
    <property type="entry name" value="ABC_TRANSPORTER_1"/>
    <property type="match status" value="1"/>
</dbReference>
<dbReference type="GO" id="GO:0005324">
    <property type="term" value="F:long-chain fatty acid transmembrane transporter activity"/>
    <property type="evidence" value="ECO:0007669"/>
    <property type="project" value="TreeGrafter"/>
</dbReference>
<organism evidence="10 11">
    <name type="scientific">Astatotilapia calliptera</name>
    <name type="common">Eastern happy</name>
    <name type="synonym">Chromis callipterus</name>
    <dbReference type="NCBI Taxonomy" id="8154"/>
    <lineage>
        <taxon>Eukaryota</taxon>
        <taxon>Metazoa</taxon>
        <taxon>Chordata</taxon>
        <taxon>Craniata</taxon>
        <taxon>Vertebrata</taxon>
        <taxon>Euteleostomi</taxon>
        <taxon>Actinopterygii</taxon>
        <taxon>Neopterygii</taxon>
        <taxon>Teleostei</taxon>
        <taxon>Neoteleostei</taxon>
        <taxon>Acanthomorphata</taxon>
        <taxon>Ovalentaria</taxon>
        <taxon>Cichlomorphae</taxon>
        <taxon>Cichliformes</taxon>
        <taxon>Cichlidae</taxon>
        <taxon>African cichlids</taxon>
        <taxon>Pseudocrenilabrinae</taxon>
        <taxon>Haplochromini</taxon>
        <taxon>Astatotilapia</taxon>
    </lineage>
</organism>
<evidence type="ECO:0000256" key="3">
    <source>
        <dbReference type="ARBA" id="ARBA00022692"/>
    </source>
</evidence>
<dbReference type="GO" id="GO:0042760">
    <property type="term" value="P:very long-chain fatty acid catabolic process"/>
    <property type="evidence" value="ECO:0007669"/>
    <property type="project" value="TreeGrafter"/>
</dbReference>
<dbReference type="Gene3D" id="3.40.50.300">
    <property type="entry name" value="P-loop containing nucleotide triphosphate hydrolases"/>
    <property type="match status" value="1"/>
</dbReference>
<reference evidence="11" key="2">
    <citation type="submission" date="2023-03" db="EMBL/GenBank/DDBJ databases">
        <authorList>
            <consortium name="Wellcome Sanger Institute Data Sharing"/>
        </authorList>
    </citation>
    <scope>NUCLEOTIDE SEQUENCE [LARGE SCALE GENOMIC DNA]</scope>
</reference>
<dbReference type="SMART" id="SM00382">
    <property type="entry name" value="AAA"/>
    <property type="match status" value="1"/>
</dbReference>
<dbReference type="GeneTree" id="ENSGT00950000182955"/>
<evidence type="ECO:0000256" key="2">
    <source>
        <dbReference type="ARBA" id="ARBA00022448"/>
    </source>
</evidence>
<feature type="transmembrane region" description="Helical" evidence="8">
    <location>
        <begin position="79"/>
        <end position="97"/>
    </location>
</feature>
<dbReference type="InterPro" id="IPR003439">
    <property type="entry name" value="ABC_transporter-like_ATP-bd"/>
</dbReference>
<comment type="similarity">
    <text evidence="1">Belongs to the ABC transporter superfamily. ABCD family. Peroxisomal fatty acyl CoA transporter (TC 3.A.1.203) subfamily.</text>
</comment>
<dbReference type="InterPro" id="IPR027417">
    <property type="entry name" value="P-loop_NTPase"/>
</dbReference>
<dbReference type="InterPro" id="IPR036640">
    <property type="entry name" value="ABC1_TM_sf"/>
</dbReference>
<dbReference type="Proteomes" id="UP000265100">
    <property type="component" value="Chromosome 15"/>
</dbReference>
<sequence length="621" mass="70600">MPRLEKTNLRGRDRPQLDWRFVQRFCSIQKVLFPSWTSQSVLMFGTLLGVTLAEQLIIYQVGVLPSHFYNVLADKNYSGFRSLVGTAMVLILFNSTLKSIDQYICNQMYVSWRKTLTESLHSAYFQGRVYYTLNVLREDIDNPDQRISQDAERLCKQMSSMASRLIISPFTLTYYTYHCFHSTGWIGPVSIFGYFVIGTIANKILMGPIVSTLFEQEKLEGDFRNRMKPENEMGKKKNPPVSTCRAGKVEHMRTDRRLQALLYTQKRLINKELWLYIGVNTFDYLGGFLSYIIIAIPIFSGVYDSLTPGELSALISKNAFVCIYLINGFTQLIDLSTTLSDVAGYTHRIGELREVMDDILRKQCDYDPASGESYDFDSDFNIHAGPVDTAFIVDHLSYKSPFSDELLVEDLNLKISQGTHLLVVGNTGTGKTSLLRVLNRLWEAHSGFVQMTTCFGPRGTLFLPQKPYLTDGTLREQVIYPLKDIYPASGSVDDDRIIQFLELAGVSSLLKRTGGLDEKVDWNWYDVLSPGEMQRLSFARLFYLQPKYAILDEATSALTEEAEAQLYRTCKQLGMTLVSLGHRSSLEKYHDVQLKLCGEGRWELTKLKGTSGNLSLKDEAM</sequence>
<gene>
    <name evidence="10" type="primary">ABCD4</name>
</gene>
<dbReference type="GO" id="GO:0005778">
    <property type="term" value="C:peroxisomal membrane"/>
    <property type="evidence" value="ECO:0007669"/>
    <property type="project" value="TreeGrafter"/>
</dbReference>
<dbReference type="Pfam" id="PF06472">
    <property type="entry name" value="ABC_membrane_2"/>
    <property type="match status" value="1"/>
</dbReference>
<dbReference type="AlphaFoldDB" id="A0AAX7TFZ0"/>
<evidence type="ECO:0000256" key="1">
    <source>
        <dbReference type="ARBA" id="ARBA00008575"/>
    </source>
</evidence>
<keyword evidence="3 8" id="KW-0812">Transmembrane</keyword>
<dbReference type="InterPro" id="IPR011527">
    <property type="entry name" value="ABC1_TM_dom"/>
</dbReference>
<dbReference type="SUPFAM" id="SSF52540">
    <property type="entry name" value="P-loop containing nucleoside triphosphate hydrolases"/>
    <property type="match status" value="1"/>
</dbReference>
<dbReference type="PANTHER" id="PTHR11384">
    <property type="entry name" value="ATP-BINDING CASSETTE, SUB-FAMILY D MEMBER"/>
    <property type="match status" value="1"/>
</dbReference>
<proteinExistence type="inferred from homology"/>
<evidence type="ECO:0000313" key="11">
    <source>
        <dbReference type="Proteomes" id="UP000265100"/>
    </source>
</evidence>
<dbReference type="InterPro" id="IPR003593">
    <property type="entry name" value="AAA+_ATPase"/>
</dbReference>
<protein>
    <recommendedName>
        <fullName evidence="9">ABC transporter domain-containing protein</fullName>
    </recommendedName>
</protein>
<reference evidence="10" key="3">
    <citation type="submission" date="2025-08" db="UniProtKB">
        <authorList>
            <consortium name="Ensembl"/>
        </authorList>
    </citation>
    <scope>IDENTIFICATION</scope>
</reference>
<evidence type="ECO:0000256" key="8">
    <source>
        <dbReference type="SAM" id="Phobius"/>
    </source>
</evidence>
<keyword evidence="7 8" id="KW-0472">Membrane</keyword>
<keyword evidence="6 8" id="KW-1133">Transmembrane helix</keyword>
<evidence type="ECO:0000256" key="5">
    <source>
        <dbReference type="ARBA" id="ARBA00022840"/>
    </source>
</evidence>
<dbReference type="GO" id="GO:0006635">
    <property type="term" value="P:fatty acid beta-oxidation"/>
    <property type="evidence" value="ECO:0007669"/>
    <property type="project" value="TreeGrafter"/>
</dbReference>
<accession>A0AAX7TFZ0</accession>
<keyword evidence="4" id="KW-0547">Nucleotide-binding</keyword>
<evidence type="ECO:0000256" key="7">
    <source>
        <dbReference type="ARBA" id="ARBA00023136"/>
    </source>
</evidence>
<dbReference type="PROSITE" id="PS50893">
    <property type="entry name" value="ABC_TRANSPORTER_2"/>
    <property type="match status" value="1"/>
</dbReference>
<dbReference type="CDD" id="cd03223">
    <property type="entry name" value="ABCD_peroxisomal_ALDP"/>
    <property type="match status" value="1"/>
</dbReference>
<dbReference type="GO" id="GO:0015910">
    <property type="term" value="P:long-chain fatty acid import into peroxisome"/>
    <property type="evidence" value="ECO:0007669"/>
    <property type="project" value="TreeGrafter"/>
</dbReference>
<feature type="domain" description="ABC transporter" evidence="9">
    <location>
        <begin position="391"/>
        <end position="616"/>
    </location>
</feature>
<evidence type="ECO:0000256" key="4">
    <source>
        <dbReference type="ARBA" id="ARBA00022741"/>
    </source>
</evidence>
<dbReference type="GO" id="GO:0140359">
    <property type="term" value="F:ABC-type transporter activity"/>
    <property type="evidence" value="ECO:0007669"/>
    <property type="project" value="InterPro"/>
</dbReference>
<dbReference type="GO" id="GO:0007031">
    <property type="term" value="P:peroxisome organization"/>
    <property type="evidence" value="ECO:0007669"/>
    <property type="project" value="TreeGrafter"/>
</dbReference>
<reference evidence="10 11" key="1">
    <citation type="submission" date="2018-05" db="EMBL/GenBank/DDBJ databases">
        <authorList>
            <person name="Datahose"/>
        </authorList>
    </citation>
    <scope>NUCLEOTIDE SEQUENCE</scope>
</reference>
<keyword evidence="2" id="KW-0813">Transport</keyword>
<dbReference type="Ensembl" id="ENSACLT00000062044.1">
    <property type="protein sequence ID" value="ENSACLP00000055839.1"/>
    <property type="gene ID" value="ENSACLG00000013349.2"/>
</dbReference>
<feature type="transmembrane region" description="Helical" evidence="8">
    <location>
        <begin position="40"/>
        <end position="59"/>
    </location>
</feature>
<keyword evidence="11" id="KW-1185">Reference proteome</keyword>
<dbReference type="SUPFAM" id="SSF90123">
    <property type="entry name" value="ABC transporter transmembrane region"/>
    <property type="match status" value="1"/>
</dbReference>
<keyword evidence="5" id="KW-0067">ATP-binding</keyword>
<dbReference type="Gene3D" id="1.20.1560.10">
    <property type="entry name" value="ABC transporter type 1, transmembrane domain"/>
    <property type="match status" value="1"/>
</dbReference>
<dbReference type="InterPro" id="IPR017871">
    <property type="entry name" value="ABC_transporter-like_CS"/>
</dbReference>
<dbReference type="Pfam" id="PF00005">
    <property type="entry name" value="ABC_tran"/>
    <property type="match status" value="1"/>
</dbReference>
<dbReference type="GO" id="GO:0016887">
    <property type="term" value="F:ATP hydrolysis activity"/>
    <property type="evidence" value="ECO:0007669"/>
    <property type="project" value="InterPro"/>
</dbReference>